<proteinExistence type="predicted"/>
<dbReference type="EMBL" id="JBJKFK010003463">
    <property type="protein sequence ID" value="KAL3309884.1"/>
    <property type="molecule type" value="Genomic_DNA"/>
</dbReference>
<protein>
    <recommendedName>
        <fullName evidence="1">Rho-GAP domain-containing protein</fullName>
    </recommendedName>
</protein>
<keyword evidence="3" id="KW-1185">Reference proteome</keyword>
<dbReference type="Pfam" id="PF00620">
    <property type="entry name" value="RhoGAP"/>
    <property type="match status" value="1"/>
</dbReference>
<dbReference type="AlphaFoldDB" id="A0ABD2PQX8"/>
<reference evidence="2 3" key="1">
    <citation type="submission" date="2024-11" db="EMBL/GenBank/DDBJ databases">
        <title>Adaptive evolution of stress response genes in parasites aligns with host niche diversity.</title>
        <authorList>
            <person name="Hahn C."/>
            <person name="Resl P."/>
        </authorList>
    </citation>
    <scope>NUCLEOTIDE SEQUENCE [LARGE SCALE GENOMIC DNA]</scope>
    <source>
        <strain evidence="2">EGGRZ-B1_66</strain>
        <tissue evidence="2">Body</tissue>
    </source>
</reference>
<organism evidence="2 3">
    <name type="scientific">Cichlidogyrus casuarinus</name>
    <dbReference type="NCBI Taxonomy" id="1844966"/>
    <lineage>
        <taxon>Eukaryota</taxon>
        <taxon>Metazoa</taxon>
        <taxon>Spiralia</taxon>
        <taxon>Lophotrochozoa</taxon>
        <taxon>Platyhelminthes</taxon>
        <taxon>Monogenea</taxon>
        <taxon>Monopisthocotylea</taxon>
        <taxon>Dactylogyridea</taxon>
        <taxon>Ancyrocephalidae</taxon>
        <taxon>Cichlidogyrus</taxon>
    </lineage>
</organism>
<name>A0ABD2PQX8_9PLAT</name>
<evidence type="ECO:0000259" key="1">
    <source>
        <dbReference type="PROSITE" id="PS50238"/>
    </source>
</evidence>
<dbReference type="Proteomes" id="UP001626550">
    <property type="component" value="Unassembled WGS sequence"/>
</dbReference>
<gene>
    <name evidence="2" type="ORF">Ciccas_011562</name>
</gene>
<evidence type="ECO:0000313" key="3">
    <source>
        <dbReference type="Proteomes" id="UP001626550"/>
    </source>
</evidence>
<feature type="domain" description="Rho-GAP" evidence="1">
    <location>
        <begin position="1"/>
        <end position="101"/>
    </location>
</feature>
<accession>A0ABD2PQX8</accession>
<dbReference type="SUPFAM" id="SSF48350">
    <property type="entry name" value="GTPase activation domain, GAP"/>
    <property type="match status" value="1"/>
</dbReference>
<dbReference type="Gene3D" id="1.10.555.10">
    <property type="entry name" value="Rho GTPase activation protein"/>
    <property type="match status" value="1"/>
</dbReference>
<sequence>MEYVFTASGLQQKEASAFLRDCDGITMACGLKQFIRNLDEPLIPYDLYERFIALGRELKISTVSQIYWFGHKRIELREQLSFRQLARVLSWTLRSIPRSLS</sequence>
<dbReference type="InterPro" id="IPR008936">
    <property type="entry name" value="Rho_GTPase_activation_prot"/>
</dbReference>
<evidence type="ECO:0000313" key="2">
    <source>
        <dbReference type="EMBL" id="KAL3309884.1"/>
    </source>
</evidence>
<dbReference type="PROSITE" id="PS50238">
    <property type="entry name" value="RHOGAP"/>
    <property type="match status" value="1"/>
</dbReference>
<dbReference type="InterPro" id="IPR000198">
    <property type="entry name" value="RhoGAP_dom"/>
</dbReference>
<comment type="caution">
    <text evidence="2">The sequence shown here is derived from an EMBL/GenBank/DDBJ whole genome shotgun (WGS) entry which is preliminary data.</text>
</comment>